<keyword evidence="4 8" id="KW-1003">Cell membrane</keyword>
<keyword evidence="6 8" id="KW-1133">Transmembrane helix</keyword>
<name>I8RKF3_9FIRM</name>
<sequence>MMSITLAIYIFIVQFMSFIIKGLVGFGNPLLSNPLMAMQLDNKVITPANLLLDTPINAWIVWKNRKAFSIKKTMPVVILIMLGVIPGTLFLKMGSPWIIKVLLGVFIIGLGIEMVIRDRSQTIKSNRVLKIIISISSGFMAGLFGINMLFLTYFERTAIDRNEFRSNVCFVFLFENVFRFFVYAVTGVFQPIVFQIFAISIPAAVLGVLVGSKIDKKVDEKIINKLVITTFILGGFSIFVKALIFKE</sequence>
<evidence type="ECO:0000313" key="9">
    <source>
        <dbReference type="EMBL" id="EIW18830.1"/>
    </source>
</evidence>
<dbReference type="PANTHER" id="PTHR30269:SF37">
    <property type="entry name" value="MEMBRANE TRANSPORTER PROTEIN"/>
    <property type="match status" value="1"/>
</dbReference>
<evidence type="ECO:0000256" key="8">
    <source>
        <dbReference type="RuleBase" id="RU363041"/>
    </source>
</evidence>
<gene>
    <name evidence="9" type="ORF">FB4_0355</name>
</gene>
<dbReference type="PATRIC" id="fig|1149862.3.peg.1777"/>
<dbReference type="Pfam" id="PF01925">
    <property type="entry name" value="TauE"/>
    <property type="match status" value="1"/>
</dbReference>
<dbReference type="RefSeq" id="WP_007933234.1">
    <property type="nucleotide sequence ID" value="NZ_AKVJ01000022.1"/>
</dbReference>
<proteinExistence type="inferred from homology"/>
<feature type="transmembrane region" description="Helical" evidence="8">
    <location>
        <begin position="74"/>
        <end position="91"/>
    </location>
</feature>
<reference evidence="9 10" key="1">
    <citation type="journal article" date="2012" name="J. Bacteriol.">
        <title>Draft Genome Sequences for Two Metal-Reducing Pelosinus fermentans Strains Isolated from a Cr(VI)-Contaminated Site and for Type Strain R7.</title>
        <authorList>
            <person name="Brown S.D."/>
            <person name="Podar M."/>
            <person name="Klingeman D.M."/>
            <person name="Johnson C.M."/>
            <person name="Yang Z.K."/>
            <person name="Utturkar S.M."/>
            <person name="Land M.L."/>
            <person name="Mosher J.J."/>
            <person name="Hurt R.A.Jr."/>
            <person name="Phelps T.J."/>
            <person name="Palumbo A.V."/>
            <person name="Arkin A.P."/>
            <person name="Hazen T.C."/>
            <person name="Elias D.A."/>
        </authorList>
    </citation>
    <scope>NUCLEOTIDE SEQUENCE [LARGE SCALE GENOMIC DNA]</scope>
    <source>
        <strain evidence="9 10">B4</strain>
    </source>
</reference>
<dbReference type="AlphaFoldDB" id="I8RKF3"/>
<keyword evidence="7 8" id="KW-0472">Membrane</keyword>
<evidence type="ECO:0000256" key="3">
    <source>
        <dbReference type="ARBA" id="ARBA00022448"/>
    </source>
</evidence>
<evidence type="ECO:0000313" key="10">
    <source>
        <dbReference type="Proteomes" id="UP000004324"/>
    </source>
</evidence>
<feature type="transmembrane region" description="Helical" evidence="8">
    <location>
        <begin position="97"/>
        <end position="116"/>
    </location>
</feature>
<dbReference type="OrthoDB" id="13016at2"/>
<keyword evidence="3" id="KW-0813">Transport</keyword>
<comment type="similarity">
    <text evidence="2 8">Belongs to the 4-toluene sulfonate uptake permease (TSUP) (TC 2.A.102) family.</text>
</comment>
<evidence type="ECO:0000256" key="7">
    <source>
        <dbReference type="ARBA" id="ARBA00023136"/>
    </source>
</evidence>
<keyword evidence="10" id="KW-1185">Reference proteome</keyword>
<comment type="subcellular location">
    <subcellularLocation>
        <location evidence="1 8">Cell membrane</location>
        <topology evidence="1 8">Multi-pass membrane protein</topology>
    </subcellularLocation>
</comment>
<dbReference type="GO" id="GO:0005886">
    <property type="term" value="C:plasma membrane"/>
    <property type="evidence" value="ECO:0007669"/>
    <property type="project" value="UniProtKB-SubCell"/>
</dbReference>
<keyword evidence="5 8" id="KW-0812">Transmembrane</keyword>
<evidence type="ECO:0000256" key="2">
    <source>
        <dbReference type="ARBA" id="ARBA00009142"/>
    </source>
</evidence>
<dbReference type="InterPro" id="IPR002781">
    <property type="entry name" value="TM_pro_TauE-like"/>
</dbReference>
<evidence type="ECO:0000256" key="6">
    <source>
        <dbReference type="ARBA" id="ARBA00022989"/>
    </source>
</evidence>
<feature type="transmembrane region" description="Helical" evidence="8">
    <location>
        <begin position="180"/>
        <end position="210"/>
    </location>
</feature>
<protein>
    <recommendedName>
        <fullName evidence="8">Probable membrane transporter protein</fullName>
    </recommendedName>
</protein>
<organism evidence="9 10">
    <name type="scientific">Pelosinus fermentans B4</name>
    <dbReference type="NCBI Taxonomy" id="1149862"/>
    <lineage>
        <taxon>Bacteria</taxon>
        <taxon>Bacillati</taxon>
        <taxon>Bacillota</taxon>
        <taxon>Negativicutes</taxon>
        <taxon>Selenomonadales</taxon>
        <taxon>Sporomusaceae</taxon>
        <taxon>Pelosinus</taxon>
    </lineage>
</organism>
<evidence type="ECO:0000256" key="5">
    <source>
        <dbReference type="ARBA" id="ARBA00022692"/>
    </source>
</evidence>
<dbReference type="InterPro" id="IPR052017">
    <property type="entry name" value="TSUP"/>
</dbReference>
<dbReference type="EMBL" id="AKVJ01000022">
    <property type="protein sequence ID" value="EIW18830.1"/>
    <property type="molecule type" value="Genomic_DNA"/>
</dbReference>
<dbReference type="Proteomes" id="UP000004324">
    <property type="component" value="Unassembled WGS sequence"/>
</dbReference>
<evidence type="ECO:0000256" key="1">
    <source>
        <dbReference type="ARBA" id="ARBA00004651"/>
    </source>
</evidence>
<feature type="transmembrane region" description="Helical" evidence="8">
    <location>
        <begin position="222"/>
        <end position="244"/>
    </location>
</feature>
<feature type="transmembrane region" description="Helical" evidence="8">
    <location>
        <begin position="7"/>
        <end position="24"/>
    </location>
</feature>
<evidence type="ECO:0000256" key="4">
    <source>
        <dbReference type="ARBA" id="ARBA00022475"/>
    </source>
</evidence>
<comment type="caution">
    <text evidence="9">The sequence shown here is derived from an EMBL/GenBank/DDBJ whole genome shotgun (WGS) entry which is preliminary data.</text>
</comment>
<dbReference type="PANTHER" id="PTHR30269">
    <property type="entry name" value="TRANSMEMBRANE PROTEIN YFCA"/>
    <property type="match status" value="1"/>
</dbReference>
<accession>I8RKF3</accession>
<feature type="transmembrane region" description="Helical" evidence="8">
    <location>
        <begin position="128"/>
        <end position="154"/>
    </location>
</feature>